<feature type="transmembrane region" description="Helical" evidence="5">
    <location>
        <begin position="55"/>
        <end position="72"/>
    </location>
</feature>
<dbReference type="SUPFAM" id="SSF103473">
    <property type="entry name" value="MFS general substrate transporter"/>
    <property type="match status" value="1"/>
</dbReference>
<dbReference type="InterPro" id="IPR011701">
    <property type="entry name" value="MFS"/>
</dbReference>
<feature type="transmembrane region" description="Helical" evidence="5">
    <location>
        <begin position="303"/>
        <end position="323"/>
    </location>
</feature>
<evidence type="ECO:0000256" key="5">
    <source>
        <dbReference type="SAM" id="Phobius"/>
    </source>
</evidence>
<keyword evidence="2 5" id="KW-0812">Transmembrane</keyword>
<accession>A0A9W6VY26</accession>
<feature type="domain" description="Major facilitator superfamily (MFS) profile" evidence="6">
    <location>
        <begin position="18"/>
        <end position="454"/>
    </location>
</feature>
<feature type="transmembrane region" description="Helical" evidence="5">
    <location>
        <begin position="114"/>
        <end position="136"/>
    </location>
</feature>
<dbReference type="EMBL" id="BSTK01000002">
    <property type="protein sequence ID" value="GLY83874.1"/>
    <property type="molecule type" value="Genomic_DNA"/>
</dbReference>
<feature type="transmembrane region" description="Helical" evidence="5">
    <location>
        <begin position="272"/>
        <end position="291"/>
    </location>
</feature>
<feature type="transmembrane region" description="Helical" evidence="5">
    <location>
        <begin position="170"/>
        <end position="188"/>
    </location>
</feature>
<organism evidence="7 8">
    <name type="scientific">Actinoallomurus iriomotensis</name>
    <dbReference type="NCBI Taxonomy" id="478107"/>
    <lineage>
        <taxon>Bacteria</taxon>
        <taxon>Bacillati</taxon>
        <taxon>Actinomycetota</taxon>
        <taxon>Actinomycetes</taxon>
        <taxon>Streptosporangiales</taxon>
        <taxon>Thermomonosporaceae</taxon>
        <taxon>Actinoallomurus</taxon>
    </lineage>
</organism>
<dbReference type="RefSeq" id="WP_285568521.1">
    <property type="nucleotide sequence ID" value="NZ_BSTK01000002.1"/>
</dbReference>
<evidence type="ECO:0000313" key="7">
    <source>
        <dbReference type="EMBL" id="GLY83874.1"/>
    </source>
</evidence>
<gene>
    <name evidence="7" type="ORF">Airi02_018030</name>
</gene>
<keyword evidence="8" id="KW-1185">Reference proteome</keyword>
<dbReference type="Proteomes" id="UP001165074">
    <property type="component" value="Unassembled WGS sequence"/>
</dbReference>
<dbReference type="AlphaFoldDB" id="A0A9W6VY26"/>
<evidence type="ECO:0000313" key="8">
    <source>
        <dbReference type="Proteomes" id="UP001165074"/>
    </source>
</evidence>
<feature type="transmembrane region" description="Helical" evidence="5">
    <location>
        <begin position="200"/>
        <end position="220"/>
    </location>
</feature>
<feature type="transmembrane region" description="Helical" evidence="5">
    <location>
        <begin position="358"/>
        <end position="383"/>
    </location>
</feature>
<evidence type="ECO:0000259" key="6">
    <source>
        <dbReference type="PROSITE" id="PS50850"/>
    </source>
</evidence>
<proteinExistence type="predicted"/>
<dbReference type="PANTHER" id="PTHR42718:SF39">
    <property type="entry name" value="ACTINORHODIN TRANSPORTER-RELATED"/>
    <property type="match status" value="1"/>
</dbReference>
<feature type="transmembrane region" description="Helical" evidence="5">
    <location>
        <begin position="143"/>
        <end position="164"/>
    </location>
</feature>
<feature type="transmembrane region" description="Helical" evidence="5">
    <location>
        <begin position="395"/>
        <end position="418"/>
    </location>
</feature>
<dbReference type="GO" id="GO:0005886">
    <property type="term" value="C:plasma membrane"/>
    <property type="evidence" value="ECO:0007669"/>
    <property type="project" value="UniProtKB-SubCell"/>
</dbReference>
<sequence>MAVLAQAPASAPVRPWPALIAAYAGVFLTISDLFKVLVAVPAIQRALDASPAVGQWILAGFQLTYAVALVTGGRLGDRYGRRRVFLTGIAVFTLASVASGLAPSAGPLIAARLVQGVGSALALPQAFSLVQVLFAPERRDRPFAVMGAVLGLSSVVGQVLGGVLLQALPWRSVFLVNVPVGLVILVAARRLMPESRAGGAGRVDGPGTALLSVALVLLVLPLIEGRRLGWPGWTWVCLAAAPVAFAAFALIERRVPAPLVDLRLFRDRAFTLGAVTVLAWYVMVNAFNFVMALELQDGLHLSAIRAALAFVPFAVAFLLGSLAAGRLAPVFGRRLLVAGALIAVAGFGVLLAETYTAVSIMAATVVLGAGMGLVQTPLLNVALKGVREEHVGTASGVLSTAQQVGGSVGVALVGVVYFRAVPHGWAHAFAAGCAFGLALVLVGLVLLLALPRAESAGRS</sequence>
<feature type="transmembrane region" description="Helical" evidence="5">
    <location>
        <begin position="335"/>
        <end position="352"/>
    </location>
</feature>
<evidence type="ECO:0000256" key="2">
    <source>
        <dbReference type="ARBA" id="ARBA00022692"/>
    </source>
</evidence>
<protein>
    <submittedName>
        <fullName evidence="7">MFS transporter</fullName>
    </submittedName>
</protein>
<dbReference type="InterPro" id="IPR036259">
    <property type="entry name" value="MFS_trans_sf"/>
</dbReference>
<comment type="subcellular location">
    <subcellularLocation>
        <location evidence="1">Cell membrane</location>
        <topology evidence="1">Multi-pass membrane protein</topology>
    </subcellularLocation>
</comment>
<evidence type="ECO:0000256" key="1">
    <source>
        <dbReference type="ARBA" id="ARBA00004651"/>
    </source>
</evidence>
<feature type="transmembrane region" description="Helical" evidence="5">
    <location>
        <begin position="424"/>
        <end position="450"/>
    </location>
</feature>
<evidence type="ECO:0000256" key="3">
    <source>
        <dbReference type="ARBA" id="ARBA00022989"/>
    </source>
</evidence>
<reference evidence="7" key="1">
    <citation type="submission" date="2023-03" db="EMBL/GenBank/DDBJ databases">
        <title>Actinoallomurus iriomotensis NBRC 103684.</title>
        <authorList>
            <person name="Ichikawa N."/>
            <person name="Sato H."/>
            <person name="Tonouchi N."/>
        </authorList>
    </citation>
    <scope>NUCLEOTIDE SEQUENCE</scope>
    <source>
        <strain evidence="7">NBRC 103684</strain>
    </source>
</reference>
<dbReference type="InterPro" id="IPR020846">
    <property type="entry name" value="MFS_dom"/>
</dbReference>
<feature type="transmembrane region" description="Helical" evidence="5">
    <location>
        <begin position="20"/>
        <end position="43"/>
    </location>
</feature>
<keyword evidence="3 5" id="KW-1133">Transmembrane helix</keyword>
<feature type="transmembrane region" description="Helical" evidence="5">
    <location>
        <begin position="84"/>
        <end position="102"/>
    </location>
</feature>
<keyword evidence="4 5" id="KW-0472">Membrane</keyword>
<dbReference type="Gene3D" id="1.20.1720.10">
    <property type="entry name" value="Multidrug resistance protein D"/>
    <property type="match status" value="1"/>
</dbReference>
<dbReference type="PANTHER" id="PTHR42718">
    <property type="entry name" value="MAJOR FACILITATOR SUPERFAMILY MULTIDRUG TRANSPORTER MFSC"/>
    <property type="match status" value="1"/>
</dbReference>
<name>A0A9W6VY26_9ACTN</name>
<dbReference type="Gene3D" id="1.20.1250.20">
    <property type="entry name" value="MFS general substrate transporter like domains"/>
    <property type="match status" value="1"/>
</dbReference>
<dbReference type="PROSITE" id="PS50850">
    <property type="entry name" value="MFS"/>
    <property type="match status" value="1"/>
</dbReference>
<comment type="caution">
    <text evidence="7">The sequence shown here is derived from an EMBL/GenBank/DDBJ whole genome shotgun (WGS) entry which is preliminary data.</text>
</comment>
<dbReference type="GO" id="GO:0022857">
    <property type="term" value="F:transmembrane transporter activity"/>
    <property type="evidence" value="ECO:0007669"/>
    <property type="project" value="InterPro"/>
</dbReference>
<feature type="transmembrane region" description="Helical" evidence="5">
    <location>
        <begin position="232"/>
        <end position="251"/>
    </location>
</feature>
<dbReference type="CDD" id="cd17321">
    <property type="entry name" value="MFS_MMR_MDR_like"/>
    <property type="match status" value="1"/>
</dbReference>
<evidence type="ECO:0000256" key="4">
    <source>
        <dbReference type="ARBA" id="ARBA00023136"/>
    </source>
</evidence>
<dbReference type="Pfam" id="PF07690">
    <property type="entry name" value="MFS_1"/>
    <property type="match status" value="1"/>
</dbReference>